<dbReference type="Gene3D" id="1.50.40.10">
    <property type="entry name" value="Mitochondrial carrier domain"/>
    <property type="match status" value="1"/>
</dbReference>
<evidence type="ECO:0000256" key="2">
    <source>
        <dbReference type="ARBA" id="ARBA00022692"/>
    </source>
</evidence>
<keyword evidence="2 5" id="KW-0812">Transmembrane</keyword>
<feature type="region of interest" description="Disordered" evidence="4">
    <location>
        <begin position="1"/>
        <end position="22"/>
    </location>
</feature>
<gene>
    <name evidence="6" type="ORF">B296_00036146</name>
</gene>
<dbReference type="InterPro" id="IPR023395">
    <property type="entry name" value="MCP_dom_sf"/>
</dbReference>
<evidence type="ECO:0000256" key="3">
    <source>
        <dbReference type="ARBA" id="ARBA00023136"/>
    </source>
</evidence>
<dbReference type="Proteomes" id="UP000287651">
    <property type="component" value="Unassembled WGS sequence"/>
</dbReference>
<feature type="non-terminal residue" evidence="6">
    <location>
        <position position="1"/>
    </location>
</feature>
<organism evidence="6 7">
    <name type="scientific">Ensete ventricosum</name>
    <name type="common">Abyssinian banana</name>
    <name type="synonym">Musa ensete</name>
    <dbReference type="NCBI Taxonomy" id="4639"/>
    <lineage>
        <taxon>Eukaryota</taxon>
        <taxon>Viridiplantae</taxon>
        <taxon>Streptophyta</taxon>
        <taxon>Embryophyta</taxon>
        <taxon>Tracheophyta</taxon>
        <taxon>Spermatophyta</taxon>
        <taxon>Magnoliopsida</taxon>
        <taxon>Liliopsida</taxon>
        <taxon>Zingiberales</taxon>
        <taxon>Musaceae</taxon>
        <taxon>Ensete</taxon>
    </lineage>
</organism>
<comment type="subcellular location">
    <subcellularLocation>
        <location evidence="1">Membrane</location>
    </subcellularLocation>
</comment>
<keyword evidence="3 5" id="KW-0472">Membrane</keyword>
<proteinExistence type="predicted"/>
<keyword evidence="5" id="KW-1133">Transmembrane helix</keyword>
<dbReference type="SUPFAM" id="SSF103506">
    <property type="entry name" value="Mitochondrial carrier"/>
    <property type="match status" value="1"/>
</dbReference>
<evidence type="ECO:0000256" key="1">
    <source>
        <dbReference type="ARBA" id="ARBA00004370"/>
    </source>
</evidence>
<name>A0A427A3N7_ENSVE</name>
<dbReference type="AlphaFoldDB" id="A0A427A3N7"/>
<protein>
    <submittedName>
        <fullName evidence="6">Uncharacterized protein</fullName>
    </submittedName>
</protein>
<evidence type="ECO:0000256" key="5">
    <source>
        <dbReference type="SAM" id="Phobius"/>
    </source>
</evidence>
<sequence length="179" mass="19899">WRKGSPRARSESGAPSSPSSMEASPACYAAGLRYPLSDLMCCLLFGVLILWFDGILCGLQVRIQLGQGSAVEATKNMLANEGFGSFYKVRVVSNSMEIDWLLPCIRLSACSLPFDYVKTQIQKMPRESKYPTLKSGGLLKFYTGFPVYCVRIAPHIMVRPHCLEKKLVAVVFLTHRVIC</sequence>
<evidence type="ECO:0000313" key="7">
    <source>
        <dbReference type="Proteomes" id="UP000287651"/>
    </source>
</evidence>
<accession>A0A427A3N7</accession>
<evidence type="ECO:0000256" key="4">
    <source>
        <dbReference type="SAM" id="MobiDB-lite"/>
    </source>
</evidence>
<dbReference type="GO" id="GO:0016020">
    <property type="term" value="C:membrane"/>
    <property type="evidence" value="ECO:0007669"/>
    <property type="project" value="UniProtKB-SubCell"/>
</dbReference>
<evidence type="ECO:0000313" key="6">
    <source>
        <dbReference type="EMBL" id="RRT70824.1"/>
    </source>
</evidence>
<dbReference type="EMBL" id="AMZH03003894">
    <property type="protein sequence ID" value="RRT70824.1"/>
    <property type="molecule type" value="Genomic_DNA"/>
</dbReference>
<comment type="caution">
    <text evidence="6">The sequence shown here is derived from an EMBL/GenBank/DDBJ whole genome shotgun (WGS) entry which is preliminary data.</text>
</comment>
<feature type="transmembrane region" description="Helical" evidence="5">
    <location>
        <begin position="39"/>
        <end position="61"/>
    </location>
</feature>
<feature type="compositionally biased region" description="Low complexity" evidence="4">
    <location>
        <begin position="11"/>
        <end position="22"/>
    </location>
</feature>
<reference evidence="6 7" key="1">
    <citation type="journal article" date="2014" name="Agronomy (Basel)">
        <title>A Draft Genome Sequence for Ensete ventricosum, the Drought-Tolerant Tree Against Hunger.</title>
        <authorList>
            <person name="Harrison J."/>
            <person name="Moore K.A."/>
            <person name="Paszkiewicz K."/>
            <person name="Jones T."/>
            <person name="Grant M."/>
            <person name="Ambacheew D."/>
            <person name="Muzemil S."/>
            <person name="Studholme D.J."/>
        </authorList>
    </citation>
    <scope>NUCLEOTIDE SEQUENCE [LARGE SCALE GENOMIC DNA]</scope>
</reference>